<gene>
    <name evidence="2" type="ORF">BO87DRAFT_377526</name>
</gene>
<dbReference type="AlphaFoldDB" id="A0A318YFV7"/>
<feature type="transmembrane region" description="Helical" evidence="1">
    <location>
        <begin position="76"/>
        <end position="97"/>
    </location>
</feature>
<dbReference type="EMBL" id="KZ821464">
    <property type="protein sequence ID" value="PYH33365.1"/>
    <property type="molecule type" value="Genomic_DNA"/>
</dbReference>
<accession>A0A318YFV7</accession>
<keyword evidence="1" id="KW-0812">Transmembrane</keyword>
<protein>
    <submittedName>
        <fullName evidence="2">Uncharacterized protein</fullName>
    </submittedName>
</protein>
<keyword evidence="1" id="KW-1133">Transmembrane helix</keyword>
<sequence length="102" mass="11373">MSVVYHVYPFSTLCTIIAICPGLQWEFAEEFDEIGVNHPASALRPAIDCCDPVFTTPTARNEHPQQWGSHFVLLELGSTLSTSFLLLAMCFSFGPLCPRRPK</sequence>
<dbReference type="OrthoDB" id="10316603at2759"/>
<name>A0A318YFV7_ASPNB</name>
<dbReference type="Proteomes" id="UP000247647">
    <property type="component" value="Unassembled WGS sequence"/>
</dbReference>
<dbReference type="GeneID" id="37126032"/>
<keyword evidence="3" id="KW-1185">Reference proteome</keyword>
<organism evidence="2 3">
    <name type="scientific">Aspergillus neoniger (strain CBS 115656)</name>
    <dbReference type="NCBI Taxonomy" id="1448310"/>
    <lineage>
        <taxon>Eukaryota</taxon>
        <taxon>Fungi</taxon>
        <taxon>Dikarya</taxon>
        <taxon>Ascomycota</taxon>
        <taxon>Pezizomycotina</taxon>
        <taxon>Eurotiomycetes</taxon>
        <taxon>Eurotiomycetidae</taxon>
        <taxon>Eurotiales</taxon>
        <taxon>Aspergillaceae</taxon>
        <taxon>Aspergillus</taxon>
        <taxon>Aspergillus subgen. Circumdati</taxon>
    </lineage>
</organism>
<evidence type="ECO:0000313" key="3">
    <source>
        <dbReference type="Proteomes" id="UP000247647"/>
    </source>
</evidence>
<evidence type="ECO:0000256" key="1">
    <source>
        <dbReference type="SAM" id="Phobius"/>
    </source>
</evidence>
<reference evidence="2" key="1">
    <citation type="submission" date="2016-12" db="EMBL/GenBank/DDBJ databases">
        <title>The genomes of Aspergillus section Nigri reveals drivers in fungal speciation.</title>
        <authorList>
            <consortium name="DOE Joint Genome Institute"/>
            <person name="Vesth T.C."/>
            <person name="Nybo J."/>
            <person name="Theobald S."/>
            <person name="Brandl J."/>
            <person name="Frisvad J.C."/>
            <person name="Nielsen K.F."/>
            <person name="Lyhne E.K."/>
            <person name="Kogle M.E."/>
            <person name="Kuo A."/>
            <person name="Riley R."/>
            <person name="Clum A."/>
            <person name="Nolan M."/>
            <person name="Lipzen A."/>
            <person name="Salamov A."/>
            <person name="Henrissat B."/>
            <person name="Wiebenga A."/>
            <person name="De Vries R.P."/>
            <person name="Grigoriev I.V."/>
            <person name="Mortensen U.H."/>
            <person name="Andersen M.R."/>
            <person name="Baker S.E."/>
        </authorList>
    </citation>
    <scope>NUCLEOTIDE SEQUENCE [LARGE SCALE GENOMIC DNA]</scope>
    <source>
        <strain evidence="2">CBS 115656</strain>
    </source>
</reference>
<dbReference type="RefSeq" id="XP_025478843.1">
    <property type="nucleotide sequence ID" value="XM_025623576.1"/>
</dbReference>
<evidence type="ECO:0000313" key="2">
    <source>
        <dbReference type="EMBL" id="PYH33365.1"/>
    </source>
</evidence>
<keyword evidence="1" id="KW-0472">Membrane</keyword>
<proteinExistence type="predicted"/>